<evidence type="ECO:0000259" key="3">
    <source>
        <dbReference type="PROSITE" id="PS51293"/>
    </source>
</evidence>
<feature type="region of interest" description="Disordered" evidence="2">
    <location>
        <begin position="603"/>
        <end position="632"/>
    </location>
</feature>
<protein>
    <recommendedName>
        <fullName evidence="3">SANT domain-containing protein</fullName>
    </recommendedName>
</protein>
<comment type="caution">
    <text evidence="4">The sequence shown here is derived from an EMBL/GenBank/DDBJ whole genome shotgun (WGS) entry which is preliminary data.</text>
</comment>
<dbReference type="SUPFAM" id="SSF46689">
    <property type="entry name" value="Homeodomain-like"/>
    <property type="match status" value="1"/>
</dbReference>
<sequence>MDLTVESETEGGLVIDEREDGELEDDDKEEKEKERGAGSTMTLRPIGGGGGQTESKPSSSLPSTSSASIPTTSSSFSLPSSSSFLPSMAPSGKGRMQWNIDEMMHFYDGVKQFGKDFDAVHKYMERRKMERDKEQLRNFYFNFFKLVKAAADIKDEDWSAEIPRDARDLFVVINGCEWKKKTDNYKYEQAKLKSLIMEGQTVTRFRCKKQHVTIKTPCCPALLQFFSFNRRISRFPPDIILYLGPKTPSDGTNVLSRGQNKNLCIRLNTSDRVERIFDLIELKWKGGTEDQRPFKLRIFPSKHTLMGEILFTPSPSSFANVSINMLREDRIKTESVKMQIKKGHAEETDCYQAAQSLIEYLSIDRDILKRGLTKESAGDASVAELFAVCGLHRDLTLVYSIEEGEERGEEDDPWNVLVHLLGRGYGEATAERRGASVGKTPSRDDQSTTEGETSIVAPVKRRCRAIKRPVPPPPPSDPGPIPESPIVAAEFDEFTEQLRAFAASPPKAKRRSPVRNTQFFYRPPFKSESASHCPTPVSLFTTGRSPVHSRSSGHPQVKRRRPAHSSGSGHAPSGSSPSTSFSHMMAEGDDTLGQALKAAFASPGNSLLDAPSTSTGMRGERSGRGGTLDVSPLKASTTTMSSLPFDVRLSMEQMMNQSSVDFSFNFNQLINHPSLSDSPSKLSKPGGSDNNQSQK</sequence>
<evidence type="ECO:0000256" key="2">
    <source>
        <dbReference type="SAM" id="MobiDB-lite"/>
    </source>
</evidence>
<dbReference type="InterPro" id="IPR009057">
    <property type="entry name" value="Homeodomain-like_sf"/>
</dbReference>
<organism evidence="4 5">
    <name type="scientific">Pristionchus fissidentatus</name>
    <dbReference type="NCBI Taxonomy" id="1538716"/>
    <lineage>
        <taxon>Eukaryota</taxon>
        <taxon>Metazoa</taxon>
        <taxon>Ecdysozoa</taxon>
        <taxon>Nematoda</taxon>
        <taxon>Chromadorea</taxon>
        <taxon>Rhabditida</taxon>
        <taxon>Rhabditina</taxon>
        <taxon>Diplogasteromorpha</taxon>
        <taxon>Diplogasteroidea</taxon>
        <taxon>Neodiplogasteridae</taxon>
        <taxon>Pristionchus</taxon>
    </lineage>
</organism>
<keyword evidence="5" id="KW-1185">Reference proteome</keyword>
<evidence type="ECO:0000313" key="5">
    <source>
        <dbReference type="Proteomes" id="UP001432322"/>
    </source>
</evidence>
<evidence type="ECO:0000256" key="1">
    <source>
        <dbReference type="ARBA" id="ARBA00004123"/>
    </source>
</evidence>
<feature type="compositionally biased region" description="Pro residues" evidence="2">
    <location>
        <begin position="469"/>
        <end position="483"/>
    </location>
</feature>
<feature type="domain" description="SANT" evidence="3">
    <location>
        <begin position="93"/>
        <end position="148"/>
    </location>
</feature>
<feature type="region of interest" description="Disordered" evidence="2">
    <location>
        <begin position="429"/>
        <end position="483"/>
    </location>
</feature>
<dbReference type="InterPro" id="IPR017884">
    <property type="entry name" value="SANT_dom"/>
</dbReference>
<feature type="compositionally biased region" description="Low complexity" evidence="2">
    <location>
        <begin position="564"/>
        <end position="585"/>
    </location>
</feature>
<feature type="region of interest" description="Disordered" evidence="2">
    <location>
        <begin position="526"/>
        <end position="585"/>
    </location>
</feature>
<dbReference type="AlphaFoldDB" id="A0AAV5VHG3"/>
<dbReference type="GO" id="GO:0005634">
    <property type="term" value="C:nucleus"/>
    <property type="evidence" value="ECO:0007669"/>
    <property type="project" value="UniProtKB-SubCell"/>
</dbReference>
<feature type="compositionally biased region" description="Acidic residues" evidence="2">
    <location>
        <begin position="17"/>
        <end position="29"/>
    </location>
</feature>
<feature type="compositionally biased region" description="Polar residues" evidence="2">
    <location>
        <begin position="528"/>
        <end position="554"/>
    </location>
</feature>
<evidence type="ECO:0000313" key="4">
    <source>
        <dbReference type="EMBL" id="GMT18934.1"/>
    </source>
</evidence>
<name>A0AAV5VHG3_9BILA</name>
<feature type="region of interest" description="Disordered" evidence="2">
    <location>
        <begin position="673"/>
        <end position="695"/>
    </location>
</feature>
<comment type="subcellular location">
    <subcellularLocation>
        <location evidence="1">Nucleus</location>
    </subcellularLocation>
</comment>
<dbReference type="PROSITE" id="PS51293">
    <property type="entry name" value="SANT"/>
    <property type="match status" value="1"/>
</dbReference>
<feature type="region of interest" description="Disordered" evidence="2">
    <location>
        <begin position="1"/>
        <end position="91"/>
    </location>
</feature>
<dbReference type="Gene3D" id="1.20.58.1880">
    <property type="match status" value="1"/>
</dbReference>
<reference evidence="4" key="1">
    <citation type="submission" date="2023-10" db="EMBL/GenBank/DDBJ databases">
        <title>Genome assembly of Pristionchus species.</title>
        <authorList>
            <person name="Yoshida K."/>
            <person name="Sommer R.J."/>
        </authorList>
    </citation>
    <scope>NUCLEOTIDE SEQUENCE</scope>
    <source>
        <strain evidence="4">RS5133</strain>
    </source>
</reference>
<feature type="compositionally biased region" description="Low complexity" evidence="2">
    <location>
        <begin position="55"/>
        <end position="91"/>
    </location>
</feature>
<dbReference type="EMBL" id="BTSY01000003">
    <property type="protein sequence ID" value="GMT18934.1"/>
    <property type="molecule type" value="Genomic_DNA"/>
</dbReference>
<feature type="compositionally biased region" description="Low complexity" evidence="2">
    <location>
        <begin position="674"/>
        <end position="689"/>
    </location>
</feature>
<gene>
    <name evidence="4" type="ORF">PFISCL1PPCAC_10231</name>
</gene>
<accession>A0AAV5VHG3</accession>
<dbReference type="Proteomes" id="UP001432322">
    <property type="component" value="Unassembled WGS sequence"/>
</dbReference>
<proteinExistence type="predicted"/>